<dbReference type="Pfam" id="PF12973">
    <property type="entry name" value="Cupin_7"/>
    <property type="match status" value="1"/>
</dbReference>
<dbReference type="Gene3D" id="2.60.120.10">
    <property type="entry name" value="Jelly Rolls"/>
    <property type="match status" value="1"/>
</dbReference>
<dbReference type="EMBL" id="BAABBN010000012">
    <property type="protein sequence ID" value="GAA3934061.1"/>
    <property type="molecule type" value="Genomic_DNA"/>
</dbReference>
<gene>
    <name evidence="3" type="ORF">GCM10022277_33320</name>
</gene>
<reference evidence="4" key="1">
    <citation type="journal article" date="2019" name="Int. J. Syst. Evol. Microbiol.">
        <title>The Global Catalogue of Microorganisms (GCM) 10K type strain sequencing project: providing services to taxonomists for standard genome sequencing and annotation.</title>
        <authorList>
            <consortium name="The Broad Institute Genomics Platform"/>
            <consortium name="The Broad Institute Genome Sequencing Center for Infectious Disease"/>
            <person name="Wu L."/>
            <person name="Ma J."/>
        </authorList>
    </citation>
    <scope>NUCLEOTIDE SEQUENCE [LARGE SCALE GENOMIC DNA]</scope>
    <source>
        <strain evidence="4">JCM 17551</strain>
    </source>
</reference>
<dbReference type="CDD" id="cd20301">
    <property type="entry name" value="cupin_ChrR"/>
    <property type="match status" value="1"/>
</dbReference>
<sequence length="202" mass="22609">MQFSAGQLPNALGIMIACHLESCIECNKKTRLYDSVGGELLNLSPPVKVSENALRTILTRIEEPPAEKSSAPSNERVKNMPRPLSRFVPEDFENLPWKGFTRSIQEYLLPISDEKLTAKLYKIAAGTELPEHTHKGNEFTLVMEGSFSDKAGYYHPGDFILSDTETIHQPKATMKQDCICFAVLDAPLKMTGFFGRMLNPFL</sequence>
<evidence type="ECO:0000256" key="1">
    <source>
        <dbReference type="SAM" id="MobiDB-lite"/>
    </source>
</evidence>
<dbReference type="SUPFAM" id="SSF51182">
    <property type="entry name" value="RmlC-like cupins"/>
    <property type="match status" value="1"/>
</dbReference>
<dbReference type="InterPro" id="IPR012807">
    <property type="entry name" value="Anti-sigma_ChrR"/>
</dbReference>
<protein>
    <submittedName>
        <fullName evidence="3">ChrR family anti-sigma-E factor</fullName>
    </submittedName>
</protein>
<dbReference type="InterPro" id="IPR011051">
    <property type="entry name" value="RmlC_Cupin_sf"/>
</dbReference>
<name>A0ABP7N193_9GAMM</name>
<comment type="caution">
    <text evidence="3">The sequence shown here is derived from an EMBL/GenBank/DDBJ whole genome shotgun (WGS) entry which is preliminary data.</text>
</comment>
<evidence type="ECO:0000259" key="2">
    <source>
        <dbReference type="Pfam" id="PF12973"/>
    </source>
</evidence>
<dbReference type="Gene3D" id="1.10.10.1320">
    <property type="entry name" value="Anti-sigma factor, zinc-finger domain"/>
    <property type="match status" value="1"/>
</dbReference>
<evidence type="ECO:0000313" key="4">
    <source>
        <dbReference type="Proteomes" id="UP001501565"/>
    </source>
</evidence>
<dbReference type="Proteomes" id="UP001501565">
    <property type="component" value="Unassembled WGS sequence"/>
</dbReference>
<keyword evidence="4" id="KW-1185">Reference proteome</keyword>
<organism evidence="3 4">
    <name type="scientific">Litoribacillus peritrichatus</name>
    <dbReference type="NCBI Taxonomy" id="718191"/>
    <lineage>
        <taxon>Bacteria</taxon>
        <taxon>Pseudomonadati</taxon>
        <taxon>Pseudomonadota</taxon>
        <taxon>Gammaproteobacteria</taxon>
        <taxon>Oceanospirillales</taxon>
        <taxon>Oceanospirillaceae</taxon>
        <taxon>Litoribacillus</taxon>
    </lineage>
</organism>
<dbReference type="InterPro" id="IPR041916">
    <property type="entry name" value="Anti_sigma_zinc_sf"/>
</dbReference>
<proteinExistence type="predicted"/>
<evidence type="ECO:0000313" key="3">
    <source>
        <dbReference type="EMBL" id="GAA3934061.1"/>
    </source>
</evidence>
<dbReference type="NCBIfam" id="TIGR02451">
    <property type="entry name" value="anti_sig_ChrR"/>
    <property type="match status" value="1"/>
</dbReference>
<dbReference type="InterPro" id="IPR025979">
    <property type="entry name" value="ChrR-like_cupin_dom"/>
</dbReference>
<feature type="region of interest" description="Disordered" evidence="1">
    <location>
        <begin position="61"/>
        <end position="81"/>
    </location>
</feature>
<dbReference type="InterPro" id="IPR014710">
    <property type="entry name" value="RmlC-like_jellyroll"/>
</dbReference>
<feature type="domain" description="ChrR-like cupin" evidence="2">
    <location>
        <begin position="91"/>
        <end position="183"/>
    </location>
</feature>
<accession>A0ABP7N193</accession>